<name>A0A1T5LU42_9FIRM</name>
<dbReference type="OrthoDB" id="1757632at2"/>
<dbReference type="RefSeq" id="WP_079493105.1">
    <property type="nucleotide sequence ID" value="NZ_FUZT01000008.1"/>
</dbReference>
<organism evidence="1 2">
    <name type="scientific">Maledivibacter halophilus</name>
    <dbReference type="NCBI Taxonomy" id="36842"/>
    <lineage>
        <taxon>Bacteria</taxon>
        <taxon>Bacillati</taxon>
        <taxon>Bacillota</taxon>
        <taxon>Clostridia</taxon>
        <taxon>Peptostreptococcales</taxon>
        <taxon>Caminicellaceae</taxon>
        <taxon>Maledivibacter</taxon>
    </lineage>
</organism>
<gene>
    <name evidence="1" type="ORF">SAMN02194393_03310</name>
</gene>
<dbReference type="EMBL" id="FUZT01000008">
    <property type="protein sequence ID" value="SKC79466.1"/>
    <property type="molecule type" value="Genomic_DNA"/>
</dbReference>
<dbReference type="STRING" id="36842.SAMN02194393_03310"/>
<protein>
    <submittedName>
        <fullName evidence="1">Uncharacterized protein</fullName>
    </submittedName>
</protein>
<dbReference type="Proteomes" id="UP000190285">
    <property type="component" value="Unassembled WGS sequence"/>
</dbReference>
<evidence type="ECO:0000313" key="2">
    <source>
        <dbReference type="Proteomes" id="UP000190285"/>
    </source>
</evidence>
<accession>A0A1T5LU42</accession>
<evidence type="ECO:0000313" key="1">
    <source>
        <dbReference type="EMBL" id="SKC79466.1"/>
    </source>
</evidence>
<dbReference type="AlphaFoldDB" id="A0A1T5LU42"/>
<reference evidence="1 2" key="1">
    <citation type="submission" date="2017-02" db="EMBL/GenBank/DDBJ databases">
        <authorList>
            <person name="Peterson S.W."/>
        </authorList>
    </citation>
    <scope>NUCLEOTIDE SEQUENCE [LARGE SCALE GENOMIC DNA]</scope>
    <source>
        <strain evidence="1 2">M1</strain>
    </source>
</reference>
<keyword evidence="2" id="KW-1185">Reference proteome</keyword>
<sequence>MKDKEKQNPQKKIQKPSLVHFSWGGYTHEWEEEADQLMNYKQDQLDKKESREEKERKIEYGNEQQYWLDKD</sequence>
<proteinExistence type="predicted"/>